<evidence type="ECO:0000256" key="2">
    <source>
        <dbReference type="ARBA" id="ARBA00012513"/>
    </source>
</evidence>
<dbReference type="EMBL" id="JAFHDT010000013">
    <property type="protein sequence ID" value="KAI7801428.1"/>
    <property type="molecule type" value="Genomic_DNA"/>
</dbReference>
<keyword evidence="4" id="KW-0808">Transferase</keyword>
<dbReference type="GO" id="GO:0005737">
    <property type="term" value="C:cytoplasm"/>
    <property type="evidence" value="ECO:0007669"/>
    <property type="project" value="TreeGrafter"/>
</dbReference>
<accession>A0A9W7TS64</accession>
<dbReference type="Gene3D" id="1.10.510.10">
    <property type="entry name" value="Transferase(Phosphotransferase) domain 1"/>
    <property type="match status" value="1"/>
</dbReference>
<comment type="catalytic activity">
    <reaction evidence="8">
        <text>L-threonyl-[protein] + ATP = O-phospho-L-threonyl-[protein] + ADP + H(+)</text>
        <dbReference type="Rhea" id="RHEA:46608"/>
        <dbReference type="Rhea" id="RHEA-COMP:11060"/>
        <dbReference type="Rhea" id="RHEA-COMP:11605"/>
        <dbReference type="ChEBI" id="CHEBI:15378"/>
        <dbReference type="ChEBI" id="CHEBI:30013"/>
        <dbReference type="ChEBI" id="CHEBI:30616"/>
        <dbReference type="ChEBI" id="CHEBI:61977"/>
        <dbReference type="ChEBI" id="CHEBI:456216"/>
        <dbReference type="EC" id="2.7.11.1"/>
    </reaction>
</comment>
<evidence type="ECO:0000259" key="11">
    <source>
        <dbReference type="PROSITE" id="PS50011"/>
    </source>
</evidence>
<keyword evidence="3" id="KW-0723">Serine/threonine-protein kinase</keyword>
<keyword evidence="6 12" id="KW-0418">Kinase</keyword>
<sequence>MMFSTTENEGVETVIEELCRLTQSLSIDDVPEPMEITPADEAVAGPSGINPAPRPVDRVPRPLSPAPEGEENGEAVPGPMIVNPAPRPIPFPYRYLIDQRVTSRYYVLPEVVLEHGQDAMVFAAMRRVDGRQVVLKCVPVDLTNEFASSLLWSTSYRCYVSRCREPVFKEIAVMLDMQVTPPCPHVIHMLDWFEFPDGYMLVLERLSEPWVRMDRFVQENGGELSETVARRMVRQLLETFDFFTRHRVMHGGISSEKVMINRDTLRLKVIGFGRSSPSIVYDMEGTQASQPFYENARYRHECNTHHLYTMCCFIHVMFNLMIREDHLTVLRTRGISRECIDFYIVCIGWYNKDLRDLQNHPWITRD</sequence>
<evidence type="ECO:0000313" key="12">
    <source>
        <dbReference type="EMBL" id="KAI7801428.1"/>
    </source>
</evidence>
<dbReference type="Pfam" id="PF00069">
    <property type="entry name" value="Pkinase"/>
    <property type="match status" value="1"/>
</dbReference>
<name>A0A9W7TS64_TRIRA</name>
<dbReference type="GO" id="GO:0005524">
    <property type="term" value="F:ATP binding"/>
    <property type="evidence" value="ECO:0007669"/>
    <property type="project" value="UniProtKB-KW"/>
</dbReference>
<evidence type="ECO:0000256" key="4">
    <source>
        <dbReference type="ARBA" id="ARBA00022679"/>
    </source>
</evidence>
<dbReference type="Proteomes" id="UP001059041">
    <property type="component" value="Linkage Group LG13"/>
</dbReference>
<keyword evidence="7" id="KW-0067">ATP-binding</keyword>
<feature type="region of interest" description="Disordered" evidence="10">
    <location>
        <begin position="40"/>
        <end position="81"/>
    </location>
</feature>
<evidence type="ECO:0000256" key="10">
    <source>
        <dbReference type="SAM" id="MobiDB-lite"/>
    </source>
</evidence>
<gene>
    <name evidence="12" type="ORF">IRJ41_012853</name>
</gene>
<proteinExistence type="inferred from homology"/>
<dbReference type="InterPro" id="IPR051138">
    <property type="entry name" value="PIM_Ser/Thr_kinase"/>
</dbReference>
<organism evidence="12 13">
    <name type="scientific">Triplophysa rosa</name>
    <name type="common">Cave loach</name>
    <dbReference type="NCBI Taxonomy" id="992332"/>
    <lineage>
        <taxon>Eukaryota</taxon>
        <taxon>Metazoa</taxon>
        <taxon>Chordata</taxon>
        <taxon>Craniata</taxon>
        <taxon>Vertebrata</taxon>
        <taxon>Euteleostomi</taxon>
        <taxon>Actinopterygii</taxon>
        <taxon>Neopterygii</taxon>
        <taxon>Teleostei</taxon>
        <taxon>Ostariophysi</taxon>
        <taxon>Cypriniformes</taxon>
        <taxon>Nemacheilidae</taxon>
        <taxon>Triplophysa</taxon>
    </lineage>
</organism>
<evidence type="ECO:0000256" key="5">
    <source>
        <dbReference type="ARBA" id="ARBA00022741"/>
    </source>
</evidence>
<dbReference type="AlphaFoldDB" id="A0A9W7TS64"/>
<comment type="caution">
    <text evidence="12">The sequence shown here is derived from an EMBL/GenBank/DDBJ whole genome shotgun (WGS) entry which is preliminary data.</text>
</comment>
<dbReference type="GO" id="GO:0007346">
    <property type="term" value="P:regulation of mitotic cell cycle"/>
    <property type="evidence" value="ECO:0007669"/>
    <property type="project" value="TreeGrafter"/>
</dbReference>
<dbReference type="SMART" id="SM00220">
    <property type="entry name" value="S_TKc"/>
    <property type="match status" value="1"/>
</dbReference>
<dbReference type="Gene3D" id="3.30.200.20">
    <property type="entry name" value="Phosphorylase Kinase, domain 1"/>
    <property type="match status" value="1"/>
</dbReference>
<dbReference type="InterPro" id="IPR011009">
    <property type="entry name" value="Kinase-like_dom_sf"/>
</dbReference>
<dbReference type="InterPro" id="IPR000719">
    <property type="entry name" value="Prot_kinase_dom"/>
</dbReference>
<evidence type="ECO:0000256" key="8">
    <source>
        <dbReference type="ARBA" id="ARBA00047899"/>
    </source>
</evidence>
<feature type="domain" description="Protein kinase" evidence="11">
    <location>
        <begin position="107"/>
        <end position="366"/>
    </location>
</feature>
<dbReference type="OrthoDB" id="8986982at2759"/>
<dbReference type="PANTHER" id="PTHR22984:SF11">
    <property type="entry name" value="AURORA KINASE-RELATED"/>
    <property type="match status" value="1"/>
</dbReference>
<keyword evidence="13" id="KW-1185">Reference proteome</keyword>
<dbReference type="PANTHER" id="PTHR22984">
    <property type="entry name" value="SERINE/THREONINE-PROTEIN KINASE PIM"/>
    <property type="match status" value="1"/>
</dbReference>
<evidence type="ECO:0000256" key="6">
    <source>
        <dbReference type="ARBA" id="ARBA00022777"/>
    </source>
</evidence>
<dbReference type="EC" id="2.7.11.1" evidence="2"/>
<dbReference type="SUPFAM" id="SSF56112">
    <property type="entry name" value="Protein kinase-like (PK-like)"/>
    <property type="match status" value="1"/>
</dbReference>
<comment type="similarity">
    <text evidence="1">Belongs to the protein kinase superfamily. CAMK Ser/Thr protein kinase family. PIM subfamily.</text>
</comment>
<reference evidence="12" key="1">
    <citation type="submission" date="2021-02" db="EMBL/GenBank/DDBJ databases">
        <title>Comparative genomics reveals that relaxation of natural selection precedes convergent phenotypic evolution of cavefish.</title>
        <authorList>
            <person name="Peng Z."/>
        </authorList>
    </citation>
    <scope>NUCLEOTIDE SEQUENCE</scope>
    <source>
        <tissue evidence="12">Muscle</tissue>
    </source>
</reference>
<dbReference type="PROSITE" id="PS50011">
    <property type="entry name" value="PROTEIN_KINASE_DOM"/>
    <property type="match status" value="1"/>
</dbReference>
<dbReference type="GO" id="GO:0004674">
    <property type="term" value="F:protein serine/threonine kinase activity"/>
    <property type="evidence" value="ECO:0007669"/>
    <property type="project" value="UniProtKB-KW"/>
</dbReference>
<dbReference type="GO" id="GO:0043066">
    <property type="term" value="P:negative regulation of apoptotic process"/>
    <property type="evidence" value="ECO:0007669"/>
    <property type="project" value="TreeGrafter"/>
</dbReference>
<evidence type="ECO:0000256" key="3">
    <source>
        <dbReference type="ARBA" id="ARBA00022527"/>
    </source>
</evidence>
<keyword evidence="5" id="KW-0547">Nucleotide-binding</keyword>
<comment type="catalytic activity">
    <reaction evidence="9">
        <text>L-seryl-[protein] + ATP = O-phospho-L-seryl-[protein] + ADP + H(+)</text>
        <dbReference type="Rhea" id="RHEA:17989"/>
        <dbReference type="Rhea" id="RHEA-COMP:9863"/>
        <dbReference type="Rhea" id="RHEA-COMP:11604"/>
        <dbReference type="ChEBI" id="CHEBI:15378"/>
        <dbReference type="ChEBI" id="CHEBI:29999"/>
        <dbReference type="ChEBI" id="CHEBI:30616"/>
        <dbReference type="ChEBI" id="CHEBI:83421"/>
        <dbReference type="ChEBI" id="CHEBI:456216"/>
        <dbReference type="EC" id="2.7.11.1"/>
    </reaction>
</comment>
<evidence type="ECO:0000256" key="9">
    <source>
        <dbReference type="ARBA" id="ARBA00048679"/>
    </source>
</evidence>
<protein>
    <recommendedName>
        <fullName evidence="2">non-specific serine/threonine protein kinase</fullName>
        <ecNumber evidence="2">2.7.11.1</ecNumber>
    </recommendedName>
</protein>
<evidence type="ECO:0000313" key="13">
    <source>
        <dbReference type="Proteomes" id="UP001059041"/>
    </source>
</evidence>
<evidence type="ECO:0000256" key="7">
    <source>
        <dbReference type="ARBA" id="ARBA00022840"/>
    </source>
</evidence>
<evidence type="ECO:0000256" key="1">
    <source>
        <dbReference type="ARBA" id="ARBA00005505"/>
    </source>
</evidence>